<organism evidence="1">
    <name type="scientific">Candidatus Kentrum sp. UNK</name>
    <dbReference type="NCBI Taxonomy" id="2126344"/>
    <lineage>
        <taxon>Bacteria</taxon>
        <taxon>Pseudomonadati</taxon>
        <taxon>Pseudomonadota</taxon>
        <taxon>Gammaproteobacteria</taxon>
        <taxon>Candidatus Kentrum</taxon>
    </lineage>
</organism>
<dbReference type="AlphaFoldDB" id="A0A451A8C2"/>
<dbReference type="InterPro" id="IPR029044">
    <property type="entry name" value="Nucleotide-diphossugar_trans"/>
</dbReference>
<protein>
    <submittedName>
        <fullName evidence="1">Uncharacterized protein</fullName>
    </submittedName>
</protein>
<dbReference type="SUPFAM" id="SSF53448">
    <property type="entry name" value="Nucleotide-diphospho-sugar transferases"/>
    <property type="match status" value="1"/>
</dbReference>
<evidence type="ECO:0000313" key="2">
    <source>
        <dbReference type="EMBL" id="VFK70386.1"/>
    </source>
</evidence>
<name>A0A451A8C2_9GAMM</name>
<reference evidence="1" key="1">
    <citation type="submission" date="2019-02" db="EMBL/GenBank/DDBJ databases">
        <authorList>
            <person name="Gruber-Vodicka R. H."/>
            <person name="Seah K. B. B."/>
        </authorList>
    </citation>
    <scope>NUCLEOTIDE SEQUENCE</scope>
    <source>
        <strain evidence="2">BECK_BY19</strain>
        <strain evidence="1">BECK_BY8</strain>
    </source>
</reference>
<accession>A0A451A8C2</accession>
<dbReference type="EMBL" id="CAADFZ010000023">
    <property type="protein sequence ID" value="VFK62258.1"/>
    <property type="molecule type" value="Genomic_DNA"/>
</dbReference>
<sequence length="429" mass="48303">MTSKNIAIVFSTGRTQVREVAAAFLDNLRLFGHTDAHRITLYLSIDTSLEGAHFSNDFLTDIPIKIISDADRRQLARQLLGKYWQRLDGCFLSGNGYAPQRNAAILEALQDGQDYLIFFDDDEYPYVPKIAPGETTLSWYRHDTLAPHLEAFENGDDVSYGYYLGYPLPVIALTGLLPKETLRAFGKALSLGCEVVYEDTFIHEPVYRYIVIEESYASDDTLLLTPQLLTPQSAQTAHGIRYPYDKAPLDVAFRGGNLGINLHSIRNGKIPFIFFNPASARGEDIIFYNVILNIAKVRLVDSFIFHDPFQEHLSILNGHFPTALPPPKSNEKTQTRFAQTLLGWLKYAPLFISQTTHAKPAYHARMQKMLHDMRMPLQELGTALPSQPLARSIHVLQQAADHIDPDLANLALAQELFLDAIMPAVNDWD</sequence>
<gene>
    <name evidence="1" type="ORF">BECKUNK1418G_GA0071005_10237</name>
    <name evidence="2" type="ORF">BECKUNK1418H_GA0071006_10287</name>
</gene>
<evidence type="ECO:0000313" key="1">
    <source>
        <dbReference type="EMBL" id="VFK62258.1"/>
    </source>
</evidence>
<proteinExistence type="predicted"/>
<dbReference type="EMBL" id="CAADGD010000028">
    <property type="protein sequence ID" value="VFK70386.1"/>
    <property type="molecule type" value="Genomic_DNA"/>
</dbReference>